<dbReference type="Pfam" id="PF04031">
    <property type="entry name" value="Las1"/>
    <property type="match status" value="1"/>
</dbReference>
<dbReference type="InterPro" id="IPR002125">
    <property type="entry name" value="CMP_dCMP_dom"/>
</dbReference>
<sequence>MSTTNHDEPVAAEEAHTVGEVPVGCVFVYNPSGEIIGRGRNRTNESLNGTRHAEFEGIDMILSKEEYRKQIDQDATAFWRDVTLYVTIEPCVMCASALRQLGIGQVYFGAGNDRFGGNGSVFHIHKDVNLPHETYPSEGGYYRGEAIMVLRKFYVGENTHAPEPKKKNRRVLKEDKFPPKAKRTIVNPVKINLSSIFQSTSTPSSIRPRLHLPFDLESIHSSITETFNLHFPHTLSMPPKLPKLVPWHSPAEFIQVYEWFYPAPLEDGTTDIRAQECALRRIRAWEARGKLPHAIDSTASFVQVVVRDWTQNLTDQELRLMYSMVFIRFVNGYVDAFQSAKSAKSIAYLAVEKVGMPVWFVELRHTATHDYLPSLTILRSATHQALAWINENYWMPQLVSVRLDEKPSEAMKSAMSDDVRQIMEAHRIAKEKQIEENSLPQPKQEHVVISRLVRELIKRCGSGDELLDTLVPILLEPGMLVPKSKKMRASARDLNLDNLGRMVEYCWMPLMARLHLDLRAMSSTKDGEALSFWVSLVNGMLDKLIEANASAPGTTAKTGSYLITILAWIKHLLKLHYDSLQTPSRNPRGFFPSSSPSSSIPNSPSVANLSVNSPTATPRLSVAAMAAQLVAEQAAAHQPPAMFDNDDIINIVEDCLENSLTNVSPLLRSVLNTVIESDVEIKERIGPILKQIDQRLVSRSTAIPAATAASAPTPSQNAPGWEVTEQSAATEPSEGPVDVEMADITDTTTKANSNHNYSSAEATGSWTMFDADTWRPCPIGCLPGGILPDLSLPWELDNPPIARVDLTGH</sequence>
<name>A0A9P5SVT0_9FUNG</name>
<keyword evidence="6" id="KW-1185">Reference proteome</keyword>
<dbReference type="GO" id="GO:0000470">
    <property type="term" value="P:maturation of LSU-rRNA"/>
    <property type="evidence" value="ECO:0007669"/>
    <property type="project" value="TreeGrafter"/>
</dbReference>
<dbReference type="PANTHER" id="PTHR15002">
    <property type="entry name" value="RIBOSOMAL BIOGENESIS PROTEIN LAS1L"/>
    <property type="match status" value="1"/>
</dbReference>
<accession>A0A9P5SVT0</accession>
<dbReference type="SUPFAM" id="SSF53927">
    <property type="entry name" value="Cytidine deaminase-like"/>
    <property type="match status" value="1"/>
</dbReference>
<evidence type="ECO:0000256" key="3">
    <source>
        <dbReference type="SAM" id="MobiDB-lite"/>
    </source>
</evidence>
<gene>
    <name evidence="5" type="ORF">BG006_007623</name>
</gene>
<feature type="domain" description="CMP/dCMP-type deaminase" evidence="4">
    <location>
        <begin position="1"/>
        <end position="122"/>
    </location>
</feature>
<evidence type="ECO:0000256" key="2">
    <source>
        <dbReference type="ARBA" id="ARBA00022833"/>
    </source>
</evidence>
<dbReference type="GO" id="GO:0019239">
    <property type="term" value="F:deaminase activity"/>
    <property type="evidence" value="ECO:0007669"/>
    <property type="project" value="UniProtKB-ARBA"/>
</dbReference>
<dbReference type="EMBL" id="JAAAUY010000049">
    <property type="protein sequence ID" value="KAF9336727.1"/>
    <property type="molecule type" value="Genomic_DNA"/>
</dbReference>
<feature type="region of interest" description="Disordered" evidence="3">
    <location>
        <begin position="588"/>
        <end position="611"/>
    </location>
</feature>
<dbReference type="Pfam" id="PF00383">
    <property type="entry name" value="dCMP_cyt_deam_1"/>
    <property type="match status" value="1"/>
</dbReference>
<evidence type="ECO:0000313" key="6">
    <source>
        <dbReference type="Proteomes" id="UP000696485"/>
    </source>
</evidence>
<organism evidence="5 6">
    <name type="scientific">Podila minutissima</name>
    <dbReference type="NCBI Taxonomy" id="64525"/>
    <lineage>
        <taxon>Eukaryota</taxon>
        <taxon>Fungi</taxon>
        <taxon>Fungi incertae sedis</taxon>
        <taxon>Mucoromycota</taxon>
        <taxon>Mortierellomycotina</taxon>
        <taxon>Mortierellomycetes</taxon>
        <taxon>Mortierellales</taxon>
        <taxon>Mortierellaceae</taxon>
        <taxon>Podila</taxon>
    </lineage>
</organism>
<dbReference type="GO" id="GO:0016814">
    <property type="term" value="F:hydrolase activity, acting on carbon-nitrogen (but not peptide) bonds, in cyclic amidines"/>
    <property type="evidence" value="ECO:0007669"/>
    <property type="project" value="UniProtKB-ARBA"/>
</dbReference>
<dbReference type="InterPro" id="IPR016192">
    <property type="entry name" value="APOBEC/CMP_deaminase_Zn-bd"/>
</dbReference>
<dbReference type="PROSITE" id="PS51747">
    <property type="entry name" value="CYT_DCMP_DEAMINASES_2"/>
    <property type="match status" value="1"/>
</dbReference>
<protein>
    <recommendedName>
        <fullName evidence="4">CMP/dCMP-type deaminase domain-containing protein</fullName>
    </recommendedName>
</protein>
<dbReference type="GO" id="GO:0004519">
    <property type="term" value="F:endonuclease activity"/>
    <property type="evidence" value="ECO:0007669"/>
    <property type="project" value="InterPro"/>
</dbReference>
<reference evidence="5" key="1">
    <citation type="journal article" date="2020" name="Fungal Divers.">
        <title>Resolving the Mortierellaceae phylogeny through synthesis of multi-gene phylogenetics and phylogenomics.</title>
        <authorList>
            <person name="Vandepol N."/>
            <person name="Liber J."/>
            <person name="Desiro A."/>
            <person name="Na H."/>
            <person name="Kennedy M."/>
            <person name="Barry K."/>
            <person name="Grigoriev I.V."/>
            <person name="Miller A.N."/>
            <person name="O'Donnell K."/>
            <person name="Stajich J.E."/>
            <person name="Bonito G."/>
        </authorList>
    </citation>
    <scope>NUCLEOTIDE SEQUENCE</scope>
    <source>
        <strain evidence="5">NVP1</strain>
    </source>
</reference>
<dbReference type="PANTHER" id="PTHR15002:SF0">
    <property type="entry name" value="RIBOSOMAL BIOGENESIS PROTEIN LAS1L"/>
    <property type="match status" value="1"/>
</dbReference>
<dbReference type="GO" id="GO:0090730">
    <property type="term" value="C:Las1 complex"/>
    <property type="evidence" value="ECO:0007669"/>
    <property type="project" value="InterPro"/>
</dbReference>
<feature type="region of interest" description="Disordered" evidence="3">
    <location>
        <begin position="707"/>
        <end position="735"/>
    </location>
</feature>
<keyword evidence="1" id="KW-0479">Metal-binding</keyword>
<dbReference type="Gene3D" id="3.40.140.10">
    <property type="entry name" value="Cytidine Deaminase, domain 2"/>
    <property type="match status" value="1"/>
</dbReference>
<feature type="compositionally biased region" description="Low complexity" evidence="3">
    <location>
        <begin position="588"/>
        <end position="605"/>
    </location>
</feature>
<keyword evidence="2" id="KW-0862">Zinc</keyword>
<dbReference type="AlphaFoldDB" id="A0A9P5SVT0"/>
<evidence type="ECO:0000256" key="1">
    <source>
        <dbReference type="ARBA" id="ARBA00022723"/>
    </source>
</evidence>
<evidence type="ECO:0000313" key="5">
    <source>
        <dbReference type="EMBL" id="KAF9336727.1"/>
    </source>
</evidence>
<dbReference type="CDD" id="cd01285">
    <property type="entry name" value="nucleoside_deaminase"/>
    <property type="match status" value="1"/>
</dbReference>
<dbReference type="GO" id="GO:0008270">
    <property type="term" value="F:zinc ion binding"/>
    <property type="evidence" value="ECO:0007669"/>
    <property type="project" value="InterPro"/>
</dbReference>
<dbReference type="Proteomes" id="UP000696485">
    <property type="component" value="Unassembled WGS sequence"/>
</dbReference>
<dbReference type="InterPro" id="IPR007174">
    <property type="entry name" value="Las1"/>
</dbReference>
<proteinExistence type="predicted"/>
<evidence type="ECO:0000259" key="4">
    <source>
        <dbReference type="PROSITE" id="PS51747"/>
    </source>
</evidence>
<dbReference type="GO" id="GO:0030687">
    <property type="term" value="C:preribosome, large subunit precursor"/>
    <property type="evidence" value="ECO:0007669"/>
    <property type="project" value="TreeGrafter"/>
</dbReference>
<dbReference type="PROSITE" id="PS00903">
    <property type="entry name" value="CYT_DCMP_DEAMINASES_1"/>
    <property type="match status" value="1"/>
</dbReference>
<comment type="caution">
    <text evidence="5">The sequence shown here is derived from an EMBL/GenBank/DDBJ whole genome shotgun (WGS) entry which is preliminary data.</text>
</comment>
<dbReference type="InterPro" id="IPR016193">
    <property type="entry name" value="Cytidine_deaminase-like"/>
</dbReference>
<dbReference type="GO" id="GO:0000460">
    <property type="term" value="P:maturation of 5.8S rRNA"/>
    <property type="evidence" value="ECO:0007669"/>
    <property type="project" value="TreeGrafter"/>
</dbReference>